<dbReference type="SMART" id="SM00854">
    <property type="entry name" value="PGA_cap"/>
    <property type="match status" value="1"/>
</dbReference>
<dbReference type="Gene3D" id="3.60.21.10">
    <property type="match status" value="1"/>
</dbReference>
<protein>
    <submittedName>
        <fullName evidence="3">Capsule biosynthesis protein capA</fullName>
    </submittedName>
</protein>
<feature type="non-terminal residue" evidence="3">
    <location>
        <position position="157"/>
    </location>
</feature>
<dbReference type="EMBL" id="AJWZ01005364">
    <property type="protein sequence ID" value="EKC62784.1"/>
    <property type="molecule type" value="Genomic_DNA"/>
</dbReference>
<evidence type="ECO:0000313" key="3">
    <source>
        <dbReference type="EMBL" id="EKC62784.1"/>
    </source>
</evidence>
<proteinExistence type="inferred from homology"/>
<dbReference type="Pfam" id="PF09587">
    <property type="entry name" value="PGA_cap"/>
    <property type="match status" value="1"/>
</dbReference>
<comment type="similarity">
    <text evidence="1">Belongs to the CapA family.</text>
</comment>
<dbReference type="InterPro" id="IPR029052">
    <property type="entry name" value="Metallo-depent_PP-like"/>
</dbReference>
<name>K1T5A8_9ZZZZ</name>
<comment type="caution">
    <text evidence="3">The sequence shown here is derived from an EMBL/GenBank/DDBJ whole genome shotgun (WGS) entry which is preliminary data.</text>
</comment>
<evidence type="ECO:0000256" key="1">
    <source>
        <dbReference type="ARBA" id="ARBA00005662"/>
    </source>
</evidence>
<feature type="domain" description="Capsule synthesis protein CapA" evidence="2">
    <location>
        <begin position="1"/>
        <end position="100"/>
    </location>
</feature>
<dbReference type="PANTHER" id="PTHR33393">
    <property type="entry name" value="POLYGLUTAMINE SYNTHESIS ACCESSORY PROTEIN RV0574C-RELATED"/>
    <property type="match status" value="1"/>
</dbReference>
<dbReference type="SUPFAM" id="SSF56300">
    <property type="entry name" value="Metallo-dependent phosphatases"/>
    <property type="match status" value="1"/>
</dbReference>
<accession>K1T5A8</accession>
<reference evidence="3" key="1">
    <citation type="journal article" date="2013" name="Environ. Microbiol.">
        <title>Microbiota from the distal guts of lean and obese adolescents exhibit partial functional redundancy besides clear differences in community structure.</title>
        <authorList>
            <person name="Ferrer M."/>
            <person name="Ruiz A."/>
            <person name="Lanza F."/>
            <person name="Haange S.B."/>
            <person name="Oberbach A."/>
            <person name="Till H."/>
            <person name="Bargiela R."/>
            <person name="Campoy C."/>
            <person name="Segura M.T."/>
            <person name="Richter M."/>
            <person name="von Bergen M."/>
            <person name="Seifert J."/>
            <person name="Suarez A."/>
        </authorList>
    </citation>
    <scope>NUCLEOTIDE SEQUENCE</scope>
</reference>
<sequence length="157" mass="17624">MPKDSALKIIYTSDEDTIKSKIQKAKAECDIVLVNVHWGEEYTTTPNNDQRELASKMASWGADVIIGHHPHVIQPVEWIDNGNGTKTLVAYSLGNFISQQNTASRVIGGMLHYDLTKDYDTGKTTVDNVVFEPIVTHYVRDSHDVQIYPLSQYTDSL</sequence>
<dbReference type="InterPro" id="IPR019079">
    <property type="entry name" value="Capsule_synth_CapA"/>
</dbReference>
<organism evidence="3">
    <name type="scientific">human gut metagenome</name>
    <dbReference type="NCBI Taxonomy" id="408170"/>
    <lineage>
        <taxon>unclassified sequences</taxon>
        <taxon>metagenomes</taxon>
        <taxon>organismal metagenomes</taxon>
    </lineage>
</organism>
<dbReference type="InterPro" id="IPR052169">
    <property type="entry name" value="CW_Biosynth-Accessory"/>
</dbReference>
<dbReference type="PANTHER" id="PTHR33393:SF12">
    <property type="entry name" value="CAPSULE BIOSYNTHESIS PROTEIN CAPA"/>
    <property type="match status" value="1"/>
</dbReference>
<dbReference type="AlphaFoldDB" id="K1T5A8"/>
<gene>
    <name evidence="3" type="ORF">OBE_07800</name>
</gene>
<evidence type="ECO:0000259" key="2">
    <source>
        <dbReference type="SMART" id="SM00854"/>
    </source>
</evidence>